<sequence length="218" mass="23988">MAGSTKSEEIAQEIRRRVLSGDYPRGARLRQDRLAADFGVSITPVREALRVLESERLLVAEPHRGVRVAELIDVDTIRAAYVVRRLTETFAVRRAAIRLSRHDLAVLRGLLDAGDPGGDSADPQEANHAFHFYFYARCGVPGLADRIEQLWATFPWDVMLSDPGRARASHAEHRRILTAARSGDADRLVAAFERHLAAGMAALAIALGAPTDDPFDTD</sequence>
<dbReference type="InterPro" id="IPR000524">
    <property type="entry name" value="Tscrpt_reg_HTH_GntR"/>
</dbReference>
<reference evidence="6" key="1">
    <citation type="journal article" date="2019" name="Int. J. Syst. Evol. Microbiol.">
        <title>The Global Catalogue of Microorganisms (GCM) 10K type strain sequencing project: providing services to taxonomists for standard genome sequencing and annotation.</title>
        <authorList>
            <consortium name="The Broad Institute Genomics Platform"/>
            <consortium name="The Broad Institute Genome Sequencing Center for Infectious Disease"/>
            <person name="Wu L."/>
            <person name="Ma J."/>
        </authorList>
    </citation>
    <scope>NUCLEOTIDE SEQUENCE [LARGE SCALE GENOMIC DNA]</scope>
    <source>
        <strain evidence="6">JCM 16929</strain>
    </source>
</reference>
<dbReference type="PANTHER" id="PTHR43537:SF24">
    <property type="entry name" value="GLUCONATE OPERON TRANSCRIPTIONAL REPRESSOR"/>
    <property type="match status" value="1"/>
</dbReference>
<feature type="domain" description="HTH gntR-type" evidence="4">
    <location>
        <begin position="4"/>
        <end position="71"/>
    </location>
</feature>
<dbReference type="Pfam" id="PF07729">
    <property type="entry name" value="FCD"/>
    <property type="match status" value="1"/>
</dbReference>
<dbReference type="Gene3D" id="1.20.120.530">
    <property type="entry name" value="GntR ligand-binding domain-like"/>
    <property type="match status" value="1"/>
</dbReference>
<keyword evidence="3" id="KW-0804">Transcription</keyword>
<organism evidence="5 6">
    <name type="scientific">Microlunatus ginsengisoli</name>
    <dbReference type="NCBI Taxonomy" id="363863"/>
    <lineage>
        <taxon>Bacteria</taxon>
        <taxon>Bacillati</taxon>
        <taxon>Actinomycetota</taxon>
        <taxon>Actinomycetes</taxon>
        <taxon>Propionibacteriales</taxon>
        <taxon>Propionibacteriaceae</taxon>
        <taxon>Microlunatus</taxon>
    </lineage>
</organism>
<keyword evidence="6" id="KW-1185">Reference proteome</keyword>
<evidence type="ECO:0000313" key="5">
    <source>
        <dbReference type="EMBL" id="GAA3618106.1"/>
    </source>
</evidence>
<protein>
    <submittedName>
        <fullName evidence="5">GntR family transcriptional regulator</fullName>
    </submittedName>
</protein>
<proteinExistence type="predicted"/>
<dbReference type="EMBL" id="BAABAB010000014">
    <property type="protein sequence ID" value="GAA3618106.1"/>
    <property type="molecule type" value="Genomic_DNA"/>
</dbReference>
<keyword evidence="1" id="KW-0805">Transcription regulation</keyword>
<dbReference type="SMART" id="SM00895">
    <property type="entry name" value="FCD"/>
    <property type="match status" value="1"/>
</dbReference>
<dbReference type="InterPro" id="IPR011711">
    <property type="entry name" value="GntR_C"/>
</dbReference>
<gene>
    <name evidence="5" type="ORF">GCM10022236_20490</name>
</gene>
<dbReference type="SUPFAM" id="SSF48008">
    <property type="entry name" value="GntR ligand-binding domain-like"/>
    <property type="match status" value="1"/>
</dbReference>
<keyword evidence="2" id="KW-0238">DNA-binding</keyword>
<dbReference type="InterPro" id="IPR008920">
    <property type="entry name" value="TF_FadR/GntR_C"/>
</dbReference>
<comment type="caution">
    <text evidence="5">The sequence shown here is derived from an EMBL/GenBank/DDBJ whole genome shotgun (WGS) entry which is preliminary data.</text>
</comment>
<evidence type="ECO:0000259" key="4">
    <source>
        <dbReference type="PROSITE" id="PS50949"/>
    </source>
</evidence>
<dbReference type="CDD" id="cd07377">
    <property type="entry name" value="WHTH_GntR"/>
    <property type="match status" value="1"/>
</dbReference>
<dbReference type="SUPFAM" id="SSF46785">
    <property type="entry name" value="Winged helix' DNA-binding domain"/>
    <property type="match status" value="1"/>
</dbReference>
<name>A0ABP6ZV01_9ACTN</name>
<dbReference type="PANTHER" id="PTHR43537">
    <property type="entry name" value="TRANSCRIPTIONAL REGULATOR, GNTR FAMILY"/>
    <property type="match status" value="1"/>
</dbReference>
<dbReference type="Pfam" id="PF00392">
    <property type="entry name" value="GntR"/>
    <property type="match status" value="1"/>
</dbReference>
<evidence type="ECO:0000256" key="1">
    <source>
        <dbReference type="ARBA" id="ARBA00023015"/>
    </source>
</evidence>
<evidence type="ECO:0000256" key="2">
    <source>
        <dbReference type="ARBA" id="ARBA00023125"/>
    </source>
</evidence>
<dbReference type="RefSeq" id="WP_344804066.1">
    <property type="nucleotide sequence ID" value="NZ_BAABAB010000014.1"/>
</dbReference>
<dbReference type="Gene3D" id="1.10.10.10">
    <property type="entry name" value="Winged helix-like DNA-binding domain superfamily/Winged helix DNA-binding domain"/>
    <property type="match status" value="1"/>
</dbReference>
<dbReference type="InterPro" id="IPR036388">
    <property type="entry name" value="WH-like_DNA-bd_sf"/>
</dbReference>
<evidence type="ECO:0000313" key="6">
    <source>
        <dbReference type="Proteomes" id="UP001501490"/>
    </source>
</evidence>
<dbReference type="PROSITE" id="PS50949">
    <property type="entry name" value="HTH_GNTR"/>
    <property type="match status" value="1"/>
</dbReference>
<evidence type="ECO:0000256" key="3">
    <source>
        <dbReference type="ARBA" id="ARBA00023163"/>
    </source>
</evidence>
<dbReference type="SMART" id="SM00345">
    <property type="entry name" value="HTH_GNTR"/>
    <property type="match status" value="1"/>
</dbReference>
<dbReference type="InterPro" id="IPR036390">
    <property type="entry name" value="WH_DNA-bd_sf"/>
</dbReference>
<accession>A0ABP6ZV01</accession>
<dbReference type="Proteomes" id="UP001501490">
    <property type="component" value="Unassembled WGS sequence"/>
</dbReference>